<proteinExistence type="predicted"/>
<name>A0ABQ1EJQ5_9MOLU</name>
<dbReference type="Proteomes" id="UP000677853">
    <property type="component" value="Unassembled WGS sequence"/>
</dbReference>
<evidence type="ECO:0000313" key="3">
    <source>
        <dbReference type="EMBL" id="GFZ75511.1"/>
    </source>
</evidence>
<evidence type="ECO:0000313" key="4">
    <source>
        <dbReference type="Proteomes" id="UP000677853"/>
    </source>
</evidence>
<evidence type="ECO:0000256" key="2">
    <source>
        <dbReference type="SAM" id="Phobius"/>
    </source>
</evidence>
<keyword evidence="2" id="KW-0472">Membrane</keyword>
<reference evidence="3 4" key="1">
    <citation type="journal article" date="2021" name="J. Gen. Plant Pathol.">
        <title>Enrichment of phytoplasma genome DNA through a methyl-CpG binding domain-mediated method for efficient genome sequencing.</title>
        <authorList>
            <person name="Nijo T."/>
            <person name="Iwabuchi N."/>
            <person name="Tokuda R."/>
            <person name="Suzuki T."/>
            <person name="Matsumoto O."/>
            <person name="Miyazaki A."/>
            <person name="Maejima K."/>
            <person name="Oshima K."/>
            <person name="Namba S."/>
            <person name="Yamaji Y."/>
        </authorList>
    </citation>
    <scope>NUCLEOTIDE SEQUENCE [LARGE SCALE GENOMIC DNA]</scope>
    <source>
        <strain evidence="3 4">HP</strain>
    </source>
</reference>
<sequence length="359" mass="42327">MYIIGIIVILSLIGGLFVVAPLWIYFISKNVNNKLNNLENIKKQIEINQEKLNQKITELSNNKVLSPQDKTLLQTEINSIQTELNQQQTDLLQIQFSLGKLKLKNFKKTNPKKIIIIYCVIMLSIIAIFGGLIFLDNKYDIANKKPKIYDIPEVNTEVKEEYFYGHQIHEQSPIDKKYPIPSNEKPYLGSDGKTWYLYKNSRETLQGTPMIDIKYTFYGLKGLGKGQHQEYEPADIPPFYKNPFNKWDYKNDRIDYFGTFRGQQKRGDSQFTVSLIPKTTNYTIELNYEGPKWLIEEDKDFFIEEFKCIEFESIENFDGKIRYKNYYLHFNPVKKYITLYTKKFNIKETEKSLKPRTRG</sequence>
<gene>
    <name evidence="3" type="ORF">HPP_4690</name>
</gene>
<keyword evidence="1" id="KW-0175">Coiled coil</keyword>
<accession>A0ABQ1EJQ5</accession>
<feature type="coiled-coil region" evidence="1">
    <location>
        <begin position="28"/>
        <end position="90"/>
    </location>
</feature>
<organism evidence="3 4">
    <name type="scientific">Hydrangea phyllody phytoplasma</name>
    <dbReference type="NCBI Taxonomy" id="238673"/>
    <lineage>
        <taxon>Bacteria</taxon>
        <taxon>Bacillati</taxon>
        <taxon>Mycoplasmatota</taxon>
        <taxon>Mollicutes</taxon>
        <taxon>Acholeplasmatales</taxon>
        <taxon>Acholeplasmataceae</taxon>
        <taxon>Candidatus Phytoplasma</taxon>
        <taxon>16SrI (Aster yellows group)</taxon>
    </lineage>
</organism>
<keyword evidence="4" id="KW-1185">Reference proteome</keyword>
<feature type="transmembrane region" description="Helical" evidence="2">
    <location>
        <begin position="114"/>
        <end position="135"/>
    </location>
</feature>
<comment type="caution">
    <text evidence="3">The sequence shown here is derived from an EMBL/GenBank/DDBJ whole genome shotgun (WGS) entry which is preliminary data.</text>
</comment>
<dbReference type="EMBL" id="BMZZ01000012">
    <property type="protein sequence ID" value="GFZ75511.1"/>
    <property type="molecule type" value="Genomic_DNA"/>
</dbReference>
<feature type="transmembrane region" description="Helical" evidence="2">
    <location>
        <begin position="6"/>
        <end position="27"/>
    </location>
</feature>
<keyword evidence="2" id="KW-0812">Transmembrane</keyword>
<dbReference type="RefSeq" id="WP_212775589.1">
    <property type="nucleotide sequence ID" value="NZ_BMZZ01000012.1"/>
</dbReference>
<evidence type="ECO:0000256" key="1">
    <source>
        <dbReference type="SAM" id="Coils"/>
    </source>
</evidence>
<keyword evidence="2" id="KW-1133">Transmembrane helix</keyword>
<protein>
    <submittedName>
        <fullName evidence="3">Uncharacterized protein</fullName>
    </submittedName>
</protein>